<organism evidence="12 13">
    <name type="scientific">Poecilia latipinna</name>
    <name type="common">sailfin molly</name>
    <dbReference type="NCBI Taxonomy" id="48699"/>
    <lineage>
        <taxon>Eukaryota</taxon>
        <taxon>Metazoa</taxon>
        <taxon>Chordata</taxon>
        <taxon>Craniata</taxon>
        <taxon>Vertebrata</taxon>
        <taxon>Euteleostomi</taxon>
        <taxon>Actinopterygii</taxon>
        <taxon>Neopterygii</taxon>
        <taxon>Teleostei</taxon>
        <taxon>Neoteleostei</taxon>
        <taxon>Acanthomorphata</taxon>
        <taxon>Ovalentaria</taxon>
        <taxon>Atherinomorphae</taxon>
        <taxon>Cyprinodontiformes</taxon>
        <taxon>Poeciliidae</taxon>
        <taxon>Poeciliinae</taxon>
        <taxon>Poecilia</taxon>
    </lineage>
</organism>
<comment type="subcellular location">
    <subcellularLocation>
        <location evidence="1">Membrane</location>
        <topology evidence="1">Single-pass membrane protein</topology>
    </subcellularLocation>
</comment>
<name>A0A3B3UD78_9TELE</name>
<dbReference type="InterPro" id="IPR043210">
    <property type="entry name" value="CD44_antigen-like"/>
</dbReference>
<dbReference type="PANTHER" id="PTHR10225">
    <property type="entry name" value="HYALURONAN RECEPTOR"/>
    <property type="match status" value="1"/>
</dbReference>
<evidence type="ECO:0000256" key="7">
    <source>
        <dbReference type="ARBA" id="ARBA00023170"/>
    </source>
</evidence>
<dbReference type="InterPro" id="IPR000538">
    <property type="entry name" value="Link_dom"/>
</dbReference>
<accession>A0A3B3UD78</accession>
<reference evidence="12" key="2">
    <citation type="submission" date="2025-09" db="UniProtKB">
        <authorList>
            <consortium name="Ensembl"/>
        </authorList>
    </citation>
    <scope>IDENTIFICATION</scope>
</reference>
<dbReference type="AlphaFoldDB" id="A0A3B3UD78"/>
<evidence type="ECO:0000313" key="13">
    <source>
        <dbReference type="Proteomes" id="UP000261500"/>
    </source>
</evidence>
<dbReference type="GO" id="GO:0016323">
    <property type="term" value="C:basolateral plasma membrane"/>
    <property type="evidence" value="ECO:0007669"/>
    <property type="project" value="TreeGrafter"/>
</dbReference>
<dbReference type="STRING" id="48699.ENSPLAP00000010547"/>
<evidence type="ECO:0000259" key="11">
    <source>
        <dbReference type="PROSITE" id="PS50963"/>
    </source>
</evidence>
<dbReference type="InterPro" id="IPR016186">
    <property type="entry name" value="C-type_lectin-like/link_sf"/>
</dbReference>
<dbReference type="GO" id="GO:0005540">
    <property type="term" value="F:hyaluronic acid binding"/>
    <property type="evidence" value="ECO:0007669"/>
    <property type="project" value="InterPro"/>
</dbReference>
<evidence type="ECO:0000256" key="2">
    <source>
        <dbReference type="ARBA" id="ARBA00022692"/>
    </source>
</evidence>
<keyword evidence="3 10" id="KW-0732">Signal</keyword>
<feature type="chain" id="PRO_5017399034" description="Link domain-containing protein" evidence="10">
    <location>
        <begin position="22"/>
        <end position="74"/>
    </location>
</feature>
<keyword evidence="7" id="KW-0675">Receptor</keyword>
<protein>
    <recommendedName>
        <fullName evidence="11">Link domain-containing protein</fullName>
    </recommendedName>
</protein>
<dbReference type="Proteomes" id="UP000261500">
    <property type="component" value="Unplaced"/>
</dbReference>
<evidence type="ECO:0000256" key="1">
    <source>
        <dbReference type="ARBA" id="ARBA00004167"/>
    </source>
</evidence>
<keyword evidence="5" id="KW-0472">Membrane</keyword>
<evidence type="ECO:0000256" key="3">
    <source>
        <dbReference type="ARBA" id="ARBA00022729"/>
    </source>
</evidence>
<dbReference type="GO" id="GO:0070374">
    <property type="term" value="P:positive regulation of ERK1 and ERK2 cascade"/>
    <property type="evidence" value="ECO:0007669"/>
    <property type="project" value="TreeGrafter"/>
</dbReference>
<evidence type="ECO:0000256" key="9">
    <source>
        <dbReference type="PROSITE-ProRule" id="PRU00323"/>
    </source>
</evidence>
<dbReference type="PANTHER" id="PTHR10225:SF6">
    <property type="entry name" value="CD44 ANTIGEN"/>
    <property type="match status" value="1"/>
</dbReference>
<dbReference type="GO" id="GO:0006954">
    <property type="term" value="P:inflammatory response"/>
    <property type="evidence" value="ECO:0007669"/>
    <property type="project" value="TreeGrafter"/>
</dbReference>
<evidence type="ECO:0000313" key="12">
    <source>
        <dbReference type="Ensembl" id="ENSPLAP00000010547.1"/>
    </source>
</evidence>
<keyword evidence="8" id="KW-0325">Glycoprotein</keyword>
<dbReference type="PROSITE" id="PS50963">
    <property type="entry name" value="LINK_2"/>
    <property type="match status" value="1"/>
</dbReference>
<dbReference type="Pfam" id="PF00193">
    <property type="entry name" value="Xlink"/>
    <property type="match status" value="1"/>
</dbReference>
<feature type="signal peptide" evidence="10">
    <location>
        <begin position="1"/>
        <end position="21"/>
    </location>
</feature>
<dbReference type="GO" id="GO:0004896">
    <property type="term" value="F:cytokine receptor activity"/>
    <property type="evidence" value="ECO:0007669"/>
    <property type="project" value="TreeGrafter"/>
</dbReference>
<dbReference type="GO" id="GO:0007155">
    <property type="term" value="P:cell adhesion"/>
    <property type="evidence" value="ECO:0007669"/>
    <property type="project" value="InterPro"/>
</dbReference>
<evidence type="ECO:0000256" key="10">
    <source>
        <dbReference type="SAM" id="SignalP"/>
    </source>
</evidence>
<dbReference type="Gene3D" id="3.10.100.10">
    <property type="entry name" value="Mannose-Binding Protein A, subunit A"/>
    <property type="match status" value="1"/>
</dbReference>
<keyword evidence="2" id="KW-0812">Transmembrane</keyword>
<comment type="caution">
    <text evidence="9">Lacks conserved residue(s) required for the propagation of feature annotation.</text>
</comment>
<evidence type="ECO:0000256" key="5">
    <source>
        <dbReference type="ARBA" id="ARBA00023136"/>
    </source>
</evidence>
<evidence type="ECO:0000256" key="6">
    <source>
        <dbReference type="ARBA" id="ARBA00023157"/>
    </source>
</evidence>
<dbReference type="GO" id="GO:0035692">
    <property type="term" value="C:macrophage migration inhibitory factor receptor complex"/>
    <property type="evidence" value="ECO:0007669"/>
    <property type="project" value="TreeGrafter"/>
</dbReference>
<dbReference type="Ensembl" id="ENSPLAT00000017804.1">
    <property type="protein sequence ID" value="ENSPLAP00000010547.1"/>
    <property type="gene ID" value="ENSPLAG00000013487.1"/>
</dbReference>
<proteinExistence type="predicted"/>
<sequence length="74" mass="8376">MSVVLIKRLLILFICFFPVNSRTCSYAGVFLVEGESRHSLTLEMARKVCEQLESTIASPEQVQLAYNSSMETCR</sequence>
<dbReference type="InterPro" id="IPR016187">
    <property type="entry name" value="CTDL_fold"/>
</dbReference>
<keyword evidence="6" id="KW-1015">Disulfide bond</keyword>
<reference evidence="12" key="1">
    <citation type="submission" date="2025-08" db="UniProtKB">
        <authorList>
            <consortium name="Ensembl"/>
        </authorList>
    </citation>
    <scope>IDENTIFICATION</scope>
</reference>
<dbReference type="SUPFAM" id="SSF56436">
    <property type="entry name" value="C-type lectin-like"/>
    <property type="match status" value="1"/>
</dbReference>
<feature type="domain" description="Link" evidence="11">
    <location>
        <begin position="28"/>
        <end position="74"/>
    </location>
</feature>
<dbReference type="GeneTree" id="ENSGT01000000214788"/>
<evidence type="ECO:0000256" key="8">
    <source>
        <dbReference type="ARBA" id="ARBA00023180"/>
    </source>
</evidence>
<keyword evidence="4" id="KW-1133">Transmembrane helix</keyword>
<keyword evidence="13" id="KW-1185">Reference proteome</keyword>
<evidence type="ECO:0000256" key="4">
    <source>
        <dbReference type="ARBA" id="ARBA00022989"/>
    </source>
</evidence>